<dbReference type="RefSeq" id="WP_090311383.1">
    <property type="nucleotide sequence ID" value="NZ_FNFE01000007.1"/>
</dbReference>
<evidence type="ECO:0000313" key="2">
    <source>
        <dbReference type="EMBL" id="SDK86413.1"/>
    </source>
</evidence>
<proteinExistence type="predicted"/>
<feature type="compositionally biased region" description="Acidic residues" evidence="1">
    <location>
        <begin position="122"/>
        <end position="158"/>
    </location>
</feature>
<keyword evidence="3" id="KW-1185">Reference proteome</keyword>
<feature type="compositionally biased region" description="Basic and acidic residues" evidence="1">
    <location>
        <begin position="70"/>
        <end position="82"/>
    </location>
</feature>
<sequence length="165" mass="17444">MGYACPVCGAEQADAAHLANHLAITASLGREDHREWLEEYAPDWGDCSPEELGERVTPHAPEIETPDFESASHGHDHGRPDGLEGGIAQQSRQPGRGSLTAEAEDVLQEARELTRQMQAASDADDDIEDNATEGSGDDTEDGGVESADDTAESGDDTAESGNENA</sequence>
<dbReference type="InterPro" id="IPR043833">
    <property type="entry name" value="DUF5810"/>
</dbReference>
<name>A0A1G9FDW6_9EURY</name>
<feature type="region of interest" description="Disordered" evidence="1">
    <location>
        <begin position="42"/>
        <end position="165"/>
    </location>
</feature>
<evidence type="ECO:0000256" key="1">
    <source>
        <dbReference type="SAM" id="MobiDB-lite"/>
    </source>
</evidence>
<dbReference type="AlphaFoldDB" id="A0A1G9FDW6"/>
<dbReference type="Pfam" id="PF19126">
    <property type="entry name" value="DUF5810"/>
    <property type="match status" value="1"/>
</dbReference>
<gene>
    <name evidence="2" type="ORF">SAMN04515672_4179</name>
</gene>
<reference evidence="3" key="1">
    <citation type="submission" date="2016-10" db="EMBL/GenBank/DDBJ databases">
        <authorList>
            <person name="Varghese N."/>
            <person name="Submissions S."/>
        </authorList>
    </citation>
    <scope>NUCLEOTIDE SEQUENCE [LARGE SCALE GENOMIC DNA]</scope>
    <source>
        <strain evidence="3">B4,CECT 8067,JCM 17497</strain>
    </source>
</reference>
<protein>
    <submittedName>
        <fullName evidence="2">Uncharacterized protein</fullName>
    </submittedName>
</protein>
<accession>A0A1G9FDW6</accession>
<dbReference type="Proteomes" id="UP000198882">
    <property type="component" value="Unassembled WGS sequence"/>
</dbReference>
<dbReference type="OrthoDB" id="342503at2157"/>
<evidence type="ECO:0000313" key="3">
    <source>
        <dbReference type="Proteomes" id="UP000198882"/>
    </source>
</evidence>
<dbReference type="STRING" id="1095776.SAMN04515672_4179"/>
<organism evidence="2 3">
    <name type="scientific">Natronorubrum texcoconense</name>
    <dbReference type="NCBI Taxonomy" id="1095776"/>
    <lineage>
        <taxon>Archaea</taxon>
        <taxon>Methanobacteriati</taxon>
        <taxon>Methanobacteriota</taxon>
        <taxon>Stenosarchaea group</taxon>
        <taxon>Halobacteria</taxon>
        <taxon>Halobacteriales</taxon>
        <taxon>Natrialbaceae</taxon>
        <taxon>Natronorubrum</taxon>
    </lineage>
</organism>
<dbReference type="EMBL" id="FNFE01000007">
    <property type="protein sequence ID" value="SDK86413.1"/>
    <property type="molecule type" value="Genomic_DNA"/>
</dbReference>